<evidence type="ECO:0000259" key="3">
    <source>
        <dbReference type="PROSITE" id="PS51186"/>
    </source>
</evidence>
<dbReference type="Gene3D" id="3.40.630.30">
    <property type="match status" value="1"/>
</dbReference>
<dbReference type="PANTHER" id="PTHR43877">
    <property type="entry name" value="AMINOALKYLPHOSPHONATE N-ACETYLTRANSFERASE-RELATED-RELATED"/>
    <property type="match status" value="1"/>
</dbReference>
<keyword evidence="5" id="KW-1185">Reference proteome</keyword>
<keyword evidence="2" id="KW-0012">Acyltransferase</keyword>
<dbReference type="Proteomes" id="UP000238164">
    <property type="component" value="Chromosome 1"/>
</dbReference>
<dbReference type="InterPro" id="IPR016181">
    <property type="entry name" value="Acyl_CoA_acyltransferase"/>
</dbReference>
<dbReference type="OrthoDB" id="9799092at2"/>
<dbReference type="InterPro" id="IPR000182">
    <property type="entry name" value="GNAT_dom"/>
</dbReference>
<dbReference type="KEGG" id="mgg:MPLG2_1937"/>
<name>A0A2N9JHR2_9ACTN</name>
<evidence type="ECO:0000313" key="5">
    <source>
        <dbReference type="Proteomes" id="UP000238164"/>
    </source>
</evidence>
<dbReference type="InterPro" id="IPR050832">
    <property type="entry name" value="Bact_Acetyltransf"/>
</dbReference>
<dbReference type="Pfam" id="PF00583">
    <property type="entry name" value="Acetyltransf_1"/>
    <property type="match status" value="1"/>
</dbReference>
<dbReference type="SUPFAM" id="SSF55729">
    <property type="entry name" value="Acyl-CoA N-acyltransferases (Nat)"/>
    <property type="match status" value="1"/>
</dbReference>
<dbReference type="EMBL" id="LT985188">
    <property type="protein sequence ID" value="SPD86967.1"/>
    <property type="molecule type" value="Genomic_DNA"/>
</dbReference>
<keyword evidence="1" id="KW-0808">Transferase</keyword>
<dbReference type="AlphaFoldDB" id="A0A2N9JHR2"/>
<sequence>MTEPIQVRLCTEDDLPALSRREPHQNARYAQGHFDRQVDGDYLFALAVRGDDYLGSSVLDCRSDNLLQPELKSLWVYPEFRRHGAARALTRFLEDQAIDLGFDEIFLRVDPQNEAAIPMYISLDYTPTGDHKLTTYNYVDGLGNTHAREEMDAIYRKSLRLLRL</sequence>
<dbReference type="PROSITE" id="PS51186">
    <property type="entry name" value="GNAT"/>
    <property type="match status" value="1"/>
</dbReference>
<evidence type="ECO:0000313" key="4">
    <source>
        <dbReference type="EMBL" id="SPD86967.1"/>
    </source>
</evidence>
<feature type="domain" description="N-acetyltransferase" evidence="3">
    <location>
        <begin position="5"/>
        <end position="154"/>
    </location>
</feature>
<accession>A0A2N9JHR2</accession>
<protein>
    <recommendedName>
        <fullName evidence="3">N-acetyltransferase domain-containing protein</fullName>
    </recommendedName>
</protein>
<evidence type="ECO:0000256" key="2">
    <source>
        <dbReference type="ARBA" id="ARBA00023315"/>
    </source>
</evidence>
<dbReference type="GO" id="GO:0016747">
    <property type="term" value="F:acyltransferase activity, transferring groups other than amino-acyl groups"/>
    <property type="evidence" value="ECO:0007669"/>
    <property type="project" value="InterPro"/>
</dbReference>
<proteinExistence type="predicted"/>
<dbReference type="CDD" id="cd04301">
    <property type="entry name" value="NAT_SF"/>
    <property type="match status" value="1"/>
</dbReference>
<dbReference type="RefSeq" id="WP_158681004.1">
    <property type="nucleotide sequence ID" value="NZ_BAAAGO010000032.1"/>
</dbReference>
<evidence type="ECO:0000256" key="1">
    <source>
        <dbReference type="ARBA" id="ARBA00022679"/>
    </source>
</evidence>
<reference evidence="4 5" key="1">
    <citation type="submission" date="2018-02" db="EMBL/GenBank/DDBJ databases">
        <authorList>
            <person name="Cohen D.B."/>
            <person name="Kent A.D."/>
        </authorList>
    </citation>
    <scope>NUCLEOTIDE SEQUENCE [LARGE SCALE GENOMIC DNA]</scope>
    <source>
        <strain evidence="4">1</strain>
    </source>
</reference>
<organism evidence="4 5">
    <name type="scientific">Micropruina glycogenica</name>
    <dbReference type="NCBI Taxonomy" id="75385"/>
    <lineage>
        <taxon>Bacteria</taxon>
        <taxon>Bacillati</taxon>
        <taxon>Actinomycetota</taxon>
        <taxon>Actinomycetes</taxon>
        <taxon>Propionibacteriales</taxon>
        <taxon>Nocardioidaceae</taxon>
        <taxon>Micropruina</taxon>
    </lineage>
</organism>
<gene>
    <name evidence="4" type="ORF">MPLG2_1937</name>
</gene>